<organism evidence="3">
    <name type="scientific">Taenia asiatica</name>
    <name type="common">Asian tapeworm</name>
    <dbReference type="NCBI Taxonomy" id="60517"/>
    <lineage>
        <taxon>Eukaryota</taxon>
        <taxon>Metazoa</taxon>
        <taxon>Spiralia</taxon>
        <taxon>Lophotrochozoa</taxon>
        <taxon>Platyhelminthes</taxon>
        <taxon>Cestoda</taxon>
        <taxon>Eucestoda</taxon>
        <taxon>Cyclophyllidea</taxon>
        <taxon>Taeniidae</taxon>
        <taxon>Taenia</taxon>
    </lineage>
</organism>
<name>A0A0R3VXN9_TAEAS</name>
<reference evidence="1 2" key="2">
    <citation type="submission" date="2018-11" db="EMBL/GenBank/DDBJ databases">
        <authorList>
            <consortium name="Pathogen Informatics"/>
        </authorList>
    </citation>
    <scope>NUCLEOTIDE SEQUENCE [LARGE SCALE GENOMIC DNA]</scope>
</reference>
<dbReference type="WBParaSite" id="TASK_0000218301-mRNA-1">
    <property type="protein sequence ID" value="TASK_0000218301-mRNA-1"/>
    <property type="gene ID" value="TASK_0000218301"/>
</dbReference>
<evidence type="ECO:0000313" key="1">
    <source>
        <dbReference type="EMBL" id="VDK24513.1"/>
    </source>
</evidence>
<accession>A0A0R3VXN9</accession>
<proteinExistence type="predicted"/>
<protein>
    <submittedName>
        <fullName evidence="3">DUF3707 domain-containing protein</fullName>
    </submittedName>
</protein>
<sequence>MAYTCSVAIGADSCMCGERPTDMTDVVQNCSGSDIGIHCVPADGSLFLLQTSLDTAYPGLVGGVQKINVSYPALQGYPFVPISKMNLEMRVLPECSWESIGSPPPLIVSFVSPTPFTQNVLLGLKYDDRSLAVTLIRIPFNRTLQTEKIWFECPTEVLKDVFFDCNLTAEVTDGFDGKVMWSQQLSQDFSFLTKTFDYIGTPSLYSGPSMSDCTLEGLVVTGTQAMYAGEIYEVNVKLRTPTQLQIFILRPTCERGLMYDYFTDTCQPETLEFGKCTDQEVYNPMFRTCVQRSVSDAEKINKRGIKQDSPTTSPSMPYTVVKVRCVCLWYSIER</sequence>
<gene>
    <name evidence="1" type="ORF">TASK_LOCUS2184</name>
</gene>
<keyword evidence="2" id="KW-1185">Reference proteome</keyword>
<evidence type="ECO:0000313" key="2">
    <source>
        <dbReference type="Proteomes" id="UP000282613"/>
    </source>
</evidence>
<dbReference type="AlphaFoldDB" id="A0A0R3VXN9"/>
<dbReference type="Proteomes" id="UP000282613">
    <property type="component" value="Unassembled WGS sequence"/>
</dbReference>
<dbReference type="EMBL" id="UYRS01001158">
    <property type="protein sequence ID" value="VDK24513.1"/>
    <property type="molecule type" value="Genomic_DNA"/>
</dbReference>
<dbReference type="OrthoDB" id="10493507at2759"/>
<evidence type="ECO:0000313" key="3">
    <source>
        <dbReference type="WBParaSite" id="TASK_0000218301-mRNA-1"/>
    </source>
</evidence>
<reference evidence="3" key="1">
    <citation type="submission" date="2017-02" db="UniProtKB">
        <authorList>
            <consortium name="WormBaseParasite"/>
        </authorList>
    </citation>
    <scope>IDENTIFICATION</scope>
</reference>